<dbReference type="Pfam" id="PF01168">
    <property type="entry name" value="Ala_racemase_N"/>
    <property type="match status" value="1"/>
</dbReference>
<dbReference type="Proteomes" id="UP001370758">
    <property type="component" value="Unassembled WGS sequence"/>
</dbReference>
<evidence type="ECO:0000256" key="2">
    <source>
        <dbReference type="HAMAP-Rule" id="MF_03225"/>
    </source>
</evidence>
<keyword evidence="6" id="KW-1185">Reference proteome</keyword>
<evidence type="ECO:0000256" key="1">
    <source>
        <dbReference type="ARBA" id="ARBA00022898"/>
    </source>
</evidence>
<sequence>MHRTFRYTYRRIHLFSHCGIRVYKAPGLSFQRLVSYKAIARSAVQLFNPKKKEVDFFTFSFIRRHRMADAEYEPGSEAAAGILNDLRGRIASDAVLLERSEELGLNIGDIRDSITAASQTAGAGEVVLIAVSKLKPASDILSLHTASAQRDFGENYIQELWKKHAILPNTIRWHFIGGLQTSAISKLARVENLQAVHSIDSVKKAVALNRLRPEGFAGVDVFVQVNTSGEDSKSGVEPDGEELWDLVATIRRECPRLNLVGLMTIGAIARSQAVKEGEENEDFVTLVRVARAVEERIEKEDGVKVVLKLSMGMSDDYENAIAMGAGYVRVGSSIFGARPKKADATIL</sequence>
<dbReference type="InterPro" id="IPR029066">
    <property type="entry name" value="PLP-binding_barrel"/>
</dbReference>
<dbReference type="InterPro" id="IPR001608">
    <property type="entry name" value="Ala_racemase_N"/>
</dbReference>
<comment type="similarity">
    <text evidence="2 3">Belongs to the pyridoxal phosphate-binding protein YggS/PROSC family.</text>
</comment>
<dbReference type="GO" id="GO:0030170">
    <property type="term" value="F:pyridoxal phosphate binding"/>
    <property type="evidence" value="ECO:0007669"/>
    <property type="project" value="UniProtKB-UniRule"/>
</dbReference>
<proteinExistence type="inferred from homology"/>
<comment type="function">
    <text evidence="2">Pyridoxal 5'-phosphate (PLP)-binding protein, which may be involved in intracellular homeostatic regulation of pyridoxal 5'-phosphate (PLP), the active form of vitamin B6.</text>
</comment>
<feature type="modified residue" description="N6-(pyridoxal phosphate)lysine" evidence="2">
    <location>
        <position position="133"/>
    </location>
</feature>
<protein>
    <recommendedName>
        <fullName evidence="2">Pyridoxal phosphate homeostasis protein</fullName>
        <shortName evidence="2">PLP homeostasis protein</shortName>
    </recommendedName>
</protein>
<evidence type="ECO:0000259" key="4">
    <source>
        <dbReference type="Pfam" id="PF01168"/>
    </source>
</evidence>
<dbReference type="InterPro" id="IPR011078">
    <property type="entry name" value="PyrdxlP_homeostasis"/>
</dbReference>
<dbReference type="EMBL" id="JAVHJL010000006">
    <property type="protein sequence ID" value="KAK6501165.1"/>
    <property type="molecule type" value="Genomic_DNA"/>
</dbReference>
<reference evidence="5 6" key="1">
    <citation type="submission" date="2023-08" db="EMBL/GenBank/DDBJ databases">
        <authorList>
            <person name="Palmer J.M."/>
        </authorList>
    </citation>
    <scope>NUCLEOTIDE SEQUENCE [LARGE SCALE GENOMIC DNA]</scope>
    <source>
        <strain evidence="5 6">TWF481</strain>
    </source>
</reference>
<dbReference type="NCBIfam" id="TIGR00044">
    <property type="entry name" value="YggS family pyridoxal phosphate-dependent enzyme"/>
    <property type="match status" value="1"/>
</dbReference>
<dbReference type="HAMAP" id="MF_02087">
    <property type="entry name" value="PLP_homeostasis"/>
    <property type="match status" value="1"/>
</dbReference>
<dbReference type="AlphaFoldDB" id="A0AAV9W2G5"/>
<comment type="caution">
    <text evidence="5">The sequence shown here is derived from an EMBL/GenBank/DDBJ whole genome shotgun (WGS) entry which is preliminary data.</text>
</comment>
<dbReference type="Gene3D" id="3.20.20.10">
    <property type="entry name" value="Alanine racemase"/>
    <property type="match status" value="1"/>
</dbReference>
<keyword evidence="1 2" id="KW-0663">Pyridoxal phosphate</keyword>
<evidence type="ECO:0000313" key="6">
    <source>
        <dbReference type="Proteomes" id="UP001370758"/>
    </source>
</evidence>
<gene>
    <name evidence="5" type="ORF">TWF481_009013</name>
</gene>
<name>A0AAV9W2G5_9PEZI</name>
<dbReference type="PANTHER" id="PTHR10146">
    <property type="entry name" value="PROLINE SYNTHETASE CO-TRANSCRIBED BACTERIAL HOMOLOG PROTEIN"/>
    <property type="match status" value="1"/>
</dbReference>
<organism evidence="5 6">
    <name type="scientific">Arthrobotrys musiformis</name>
    <dbReference type="NCBI Taxonomy" id="47236"/>
    <lineage>
        <taxon>Eukaryota</taxon>
        <taxon>Fungi</taxon>
        <taxon>Dikarya</taxon>
        <taxon>Ascomycota</taxon>
        <taxon>Pezizomycotina</taxon>
        <taxon>Orbiliomycetes</taxon>
        <taxon>Orbiliales</taxon>
        <taxon>Orbiliaceae</taxon>
        <taxon>Arthrobotrys</taxon>
    </lineage>
</organism>
<dbReference type="SUPFAM" id="SSF51419">
    <property type="entry name" value="PLP-binding barrel"/>
    <property type="match status" value="1"/>
</dbReference>
<evidence type="ECO:0000256" key="3">
    <source>
        <dbReference type="RuleBase" id="RU004514"/>
    </source>
</evidence>
<accession>A0AAV9W2G5</accession>
<dbReference type="PANTHER" id="PTHR10146:SF14">
    <property type="entry name" value="PYRIDOXAL PHOSPHATE HOMEOSTASIS PROTEIN"/>
    <property type="match status" value="1"/>
</dbReference>
<evidence type="ECO:0000313" key="5">
    <source>
        <dbReference type="EMBL" id="KAK6501165.1"/>
    </source>
</evidence>
<feature type="domain" description="Alanine racemase N-terminal" evidence="4">
    <location>
        <begin position="108"/>
        <end position="339"/>
    </location>
</feature>
<dbReference type="FunFam" id="3.20.20.10:FF:000018">
    <property type="entry name" value="Pyridoxal phosphate homeostasis protein"/>
    <property type="match status" value="1"/>
</dbReference>